<dbReference type="InterPro" id="IPR023148">
    <property type="entry name" value="tRNA_m1G_MeTrfase_C_sf"/>
</dbReference>
<dbReference type="GO" id="GO:0052906">
    <property type="term" value="F:tRNA (guanine(37)-N1)-methyltransferase activity"/>
    <property type="evidence" value="ECO:0007669"/>
    <property type="project" value="UniProtKB-UniRule"/>
</dbReference>
<comment type="function">
    <text evidence="1 15 17">Specifically methylates guanosine-37 in various tRNAs.</text>
</comment>
<dbReference type="HAMAP" id="MF_00605">
    <property type="entry name" value="TrmD"/>
    <property type="match status" value="1"/>
</dbReference>
<comment type="caution">
    <text evidence="19">The sequence shown here is derived from an EMBL/GenBank/DDBJ whole genome shotgun (WGS) entry which is preliminary data.</text>
</comment>
<evidence type="ECO:0000256" key="11">
    <source>
        <dbReference type="ARBA" id="ARBA00022694"/>
    </source>
</evidence>
<keyword evidence="7 15" id="KW-0963">Cytoplasm</keyword>
<dbReference type="SUPFAM" id="SSF75217">
    <property type="entry name" value="alpha/beta knot"/>
    <property type="match status" value="1"/>
</dbReference>
<evidence type="ECO:0000256" key="9">
    <source>
        <dbReference type="ARBA" id="ARBA00022679"/>
    </source>
</evidence>
<sequence length="225" mass="25899">MIFNIMTLFPDIINAYVNQSIIKNAVEYELIQVNVHNIRDYSANKHKKVDDYPYGGGGGMIMTAQPIYDCYVNIKKNNPSTKLIYFSPKGKILNNKLSYEYAKYNNLTLLCGHYEGIDERIIDMIVDEEISIGDYVLTGGELPALVFLDTVSRKIDGVLSSQDNVQDESFEDGMLEYPQYTRPVEFNGMKVPDVLLSGNHQNIYKWRKEQSLEITKKRRPDLMKF</sequence>
<keyword evidence="8 15" id="KW-0489">Methyltransferase</keyword>
<dbReference type="FunFam" id="3.40.1280.10:FF:000001">
    <property type="entry name" value="tRNA (guanine-N(1)-)-methyltransferase"/>
    <property type="match status" value="1"/>
</dbReference>
<dbReference type="Proteomes" id="UP000006437">
    <property type="component" value="Unassembled WGS sequence"/>
</dbReference>
<dbReference type="GO" id="GO:0002939">
    <property type="term" value="P:tRNA N1-guanine methylation"/>
    <property type="evidence" value="ECO:0007669"/>
    <property type="project" value="TreeGrafter"/>
</dbReference>
<dbReference type="Gene3D" id="1.10.1270.20">
    <property type="entry name" value="tRNA(m1g37)methyltransferase, domain 2"/>
    <property type="match status" value="1"/>
</dbReference>
<evidence type="ECO:0000256" key="3">
    <source>
        <dbReference type="ARBA" id="ARBA00007630"/>
    </source>
</evidence>
<dbReference type="EMBL" id="AFZE01000024">
    <property type="protein sequence ID" value="EHL14669.1"/>
    <property type="molecule type" value="Genomic_DNA"/>
</dbReference>
<dbReference type="RefSeq" id="WP_009526329.1">
    <property type="nucleotide sequence ID" value="NZ_JH414568.1"/>
</dbReference>
<dbReference type="InterPro" id="IPR002649">
    <property type="entry name" value="tRNA_m1G_MeTrfase_TrmD"/>
</dbReference>
<dbReference type="PANTHER" id="PTHR46417">
    <property type="entry name" value="TRNA (GUANINE-N(1)-)-METHYLTRANSFERASE"/>
    <property type="match status" value="1"/>
</dbReference>
<dbReference type="NCBIfam" id="NF000648">
    <property type="entry name" value="PRK00026.1"/>
    <property type="match status" value="1"/>
</dbReference>
<evidence type="ECO:0000256" key="8">
    <source>
        <dbReference type="ARBA" id="ARBA00022603"/>
    </source>
</evidence>
<keyword evidence="11 15" id="KW-0819">tRNA processing</keyword>
<organism evidence="19 20">
    <name type="scientific">Peptoanaerobacter stomatis</name>
    <dbReference type="NCBI Taxonomy" id="796937"/>
    <lineage>
        <taxon>Bacteria</taxon>
        <taxon>Bacillati</taxon>
        <taxon>Bacillota</taxon>
        <taxon>Clostridia</taxon>
        <taxon>Peptostreptococcales</taxon>
        <taxon>Filifactoraceae</taxon>
        <taxon>Peptoanaerobacter</taxon>
    </lineage>
</organism>
<keyword evidence="9 15" id="KW-0808">Transferase</keyword>
<feature type="domain" description="tRNA methyltransferase TRMD/TRM10-type" evidence="18">
    <location>
        <begin position="1"/>
        <end position="224"/>
    </location>
</feature>
<dbReference type="AlphaFoldDB" id="G9X169"/>
<dbReference type="Pfam" id="PF01746">
    <property type="entry name" value="tRNA_m1G_MT"/>
    <property type="match status" value="1"/>
</dbReference>
<gene>
    <name evidence="15" type="primary">trmD</name>
    <name evidence="19" type="ORF">HMPREF9629_02113</name>
</gene>
<evidence type="ECO:0000256" key="15">
    <source>
        <dbReference type="HAMAP-Rule" id="MF_00605"/>
    </source>
</evidence>
<evidence type="ECO:0000256" key="5">
    <source>
        <dbReference type="ARBA" id="ARBA00012807"/>
    </source>
</evidence>
<comment type="similarity">
    <text evidence="3 15 17">Belongs to the RNA methyltransferase TrmD family.</text>
</comment>
<evidence type="ECO:0000256" key="1">
    <source>
        <dbReference type="ARBA" id="ARBA00002634"/>
    </source>
</evidence>
<protein>
    <recommendedName>
        <fullName evidence="6 15">tRNA (guanine-N(1)-)-methyltransferase</fullName>
        <ecNumber evidence="5 15">2.1.1.228</ecNumber>
    </recommendedName>
    <alternativeName>
        <fullName evidence="12 15">M1G-methyltransferase</fullName>
    </alternativeName>
    <alternativeName>
        <fullName evidence="13 15">tRNA [GM37] methyltransferase</fullName>
    </alternativeName>
</protein>
<dbReference type="EC" id="2.1.1.228" evidence="5 15"/>
<name>G9X169_9FIRM</name>
<evidence type="ECO:0000313" key="20">
    <source>
        <dbReference type="Proteomes" id="UP000006437"/>
    </source>
</evidence>
<keyword evidence="10 15" id="KW-0949">S-adenosyl-L-methionine</keyword>
<reference evidence="19 20" key="1">
    <citation type="submission" date="2011-08" db="EMBL/GenBank/DDBJ databases">
        <title>The Genome Sequence of Eubacteriaceae bacterium ACC19a.</title>
        <authorList>
            <consortium name="The Broad Institute Genome Sequencing Platform"/>
            <person name="Earl A."/>
            <person name="Ward D."/>
            <person name="Feldgarden M."/>
            <person name="Gevers D."/>
            <person name="Sizova M."/>
            <person name="Hazen A."/>
            <person name="Epstein S."/>
            <person name="Young S.K."/>
            <person name="Zeng Q."/>
            <person name="Gargeya S."/>
            <person name="Fitzgerald M."/>
            <person name="Haas B."/>
            <person name="Abouelleil A."/>
            <person name="Alvarado L."/>
            <person name="Arachchi H.M."/>
            <person name="Berlin A."/>
            <person name="Brown A."/>
            <person name="Chapman S.B."/>
            <person name="Chen Z."/>
            <person name="Dunbar C."/>
            <person name="Freedman E."/>
            <person name="Gearin G."/>
            <person name="Gellesch M."/>
            <person name="Goldberg J."/>
            <person name="Griggs A."/>
            <person name="Gujja S."/>
            <person name="Heiman D."/>
            <person name="Howarth C."/>
            <person name="Larson L."/>
            <person name="Lui A."/>
            <person name="MacDonald P.J.P."/>
            <person name="Montmayeur A."/>
            <person name="Murphy C."/>
            <person name="Neiman D."/>
            <person name="Pearson M."/>
            <person name="Priest M."/>
            <person name="Roberts A."/>
            <person name="Saif S."/>
            <person name="Shea T."/>
            <person name="Shenoy N."/>
            <person name="Sisk P."/>
            <person name="Stolte C."/>
            <person name="Sykes S."/>
            <person name="Wortman J."/>
            <person name="Nusbaum C."/>
            <person name="Birren B."/>
        </authorList>
    </citation>
    <scope>NUCLEOTIDE SEQUENCE [LARGE SCALE GENOMIC DNA]</scope>
    <source>
        <strain evidence="19 20">ACC19a</strain>
    </source>
</reference>
<feature type="binding site" evidence="15 16">
    <location>
        <begin position="132"/>
        <end position="137"/>
    </location>
    <ligand>
        <name>S-adenosyl-L-methionine</name>
        <dbReference type="ChEBI" id="CHEBI:59789"/>
    </ligand>
</feature>
<dbReference type="CDD" id="cd18080">
    <property type="entry name" value="TrmD-like"/>
    <property type="match status" value="1"/>
</dbReference>
<accession>G9X169</accession>
<evidence type="ECO:0000256" key="6">
    <source>
        <dbReference type="ARBA" id="ARBA00014679"/>
    </source>
</evidence>
<dbReference type="GO" id="GO:0005829">
    <property type="term" value="C:cytosol"/>
    <property type="evidence" value="ECO:0007669"/>
    <property type="project" value="TreeGrafter"/>
</dbReference>
<evidence type="ECO:0000256" key="2">
    <source>
        <dbReference type="ARBA" id="ARBA00004496"/>
    </source>
</evidence>
<evidence type="ECO:0000256" key="4">
    <source>
        <dbReference type="ARBA" id="ARBA00011738"/>
    </source>
</evidence>
<dbReference type="InterPro" id="IPR029026">
    <property type="entry name" value="tRNA_m1G_MTases_N"/>
</dbReference>
<feature type="binding site" evidence="15 16">
    <location>
        <position position="112"/>
    </location>
    <ligand>
        <name>S-adenosyl-L-methionine</name>
        <dbReference type="ChEBI" id="CHEBI:59789"/>
    </ligand>
</feature>
<evidence type="ECO:0000256" key="16">
    <source>
        <dbReference type="PIRSR" id="PIRSR000386-1"/>
    </source>
</evidence>
<evidence type="ECO:0000313" key="19">
    <source>
        <dbReference type="EMBL" id="EHL14669.1"/>
    </source>
</evidence>
<comment type="subcellular location">
    <subcellularLocation>
        <location evidence="2 15 17">Cytoplasm</location>
    </subcellularLocation>
</comment>
<dbReference type="PIRSF" id="PIRSF000386">
    <property type="entry name" value="tRNA_mtase"/>
    <property type="match status" value="1"/>
</dbReference>
<dbReference type="InterPro" id="IPR029028">
    <property type="entry name" value="Alpha/beta_knot_MTases"/>
</dbReference>
<dbReference type="InterPro" id="IPR016009">
    <property type="entry name" value="tRNA_MeTrfase_TRMD/TRM10"/>
</dbReference>
<dbReference type="HOGENOM" id="CLU_047363_0_1_9"/>
<evidence type="ECO:0000256" key="10">
    <source>
        <dbReference type="ARBA" id="ARBA00022691"/>
    </source>
</evidence>
<evidence type="ECO:0000256" key="17">
    <source>
        <dbReference type="RuleBase" id="RU003464"/>
    </source>
</evidence>
<dbReference type="PATRIC" id="fig|796937.3.peg.1367"/>
<proteinExistence type="inferred from homology"/>
<comment type="catalytic activity">
    <reaction evidence="14 15 17">
        <text>guanosine(37) in tRNA + S-adenosyl-L-methionine = N(1)-methylguanosine(37) in tRNA + S-adenosyl-L-homocysteine + H(+)</text>
        <dbReference type="Rhea" id="RHEA:36899"/>
        <dbReference type="Rhea" id="RHEA-COMP:10145"/>
        <dbReference type="Rhea" id="RHEA-COMP:10147"/>
        <dbReference type="ChEBI" id="CHEBI:15378"/>
        <dbReference type="ChEBI" id="CHEBI:57856"/>
        <dbReference type="ChEBI" id="CHEBI:59789"/>
        <dbReference type="ChEBI" id="CHEBI:73542"/>
        <dbReference type="ChEBI" id="CHEBI:74269"/>
        <dbReference type="EC" id="2.1.1.228"/>
    </reaction>
</comment>
<dbReference type="PANTHER" id="PTHR46417:SF1">
    <property type="entry name" value="TRNA (GUANINE-N(1)-)-METHYLTRANSFERASE"/>
    <property type="match status" value="1"/>
</dbReference>
<evidence type="ECO:0000256" key="13">
    <source>
        <dbReference type="ARBA" id="ARBA00033392"/>
    </source>
</evidence>
<comment type="subunit">
    <text evidence="4 15 17">Homodimer.</text>
</comment>
<evidence type="ECO:0000256" key="7">
    <source>
        <dbReference type="ARBA" id="ARBA00022490"/>
    </source>
</evidence>
<evidence type="ECO:0000259" key="18">
    <source>
        <dbReference type="Pfam" id="PF01746"/>
    </source>
</evidence>
<evidence type="ECO:0000256" key="12">
    <source>
        <dbReference type="ARBA" id="ARBA00029736"/>
    </source>
</evidence>
<dbReference type="Gene3D" id="3.40.1280.10">
    <property type="match status" value="1"/>
</dbReference>
<dbReference type="FunFam" id="1.10.1270.20:FF:000001">
    <property type="entry name" value="tRNA (guanine-N(1)-)-methyltransferase"/>
    <property type="match status" value="1"/>
</dbReference>
<evidence type="ECO:0000256" key="14">
    <source>
        <dbReference type="ARBA" id="ARBA00047783"/>
    </source>
</evidence>
<dbReference type="NCBIfam" id="TIGR00088">
    <property type="entry name" value="trmD"/>
    <property type="match status" value="1"/>
</dbReference>